<feature type="signal peptide" evidence="1">
    <location>
        <begin position="1"/>
        <end position="19"/>
    </location>
</feature>
<reference evidence="2" key="2">
    <citation type="submission" date="2020-09" db="EMBL/GenBank/DDBJ databases">
        <authorList>
            <person name="Sun Q."/>
            <person name="Kim S."/>
        </authorList>
    </citation>
    <scope>NUCLEOTIDE SEQUENCE</scope>
    <source>
        <strain evidence="2">KCTC 12719</strain>
    </source>
</reference>
<dbReference type="Pfam" id="PF13585">
    <property type="entry name" value="CHU_C"/>
    <property type="match status" value="1"/>
</dbReference>
<gene>
    <name evidence="2" type="ORF">GCM10007103_06560</name>
</gene>
<reference evidence="2" key="1">
    <citation type="journal article" date="2014" name="Int. J. Syst. Evol. Microbiol.">
        <title>Complete genome sequence of Corynebacterium casei LMG S-19264T (=DSM 44701T), isolated from a smear-ripened cheese.</title>
        <authorList>
            <consortium name="US DOE Joint Genome Institute (JGI-PGF)"/>
            <person name="Walter F."/>
            <person name="Albersmeier A."/>
            <person name="Kalinowski J."/>
            <person name="Ruckert C."/>
        </authorList>
    </citation>
    <scope>NUCLEOTIDE SEQUENCE</scope>
    <source>
        <strain evidence="2">KCTC 12719</strain>
    </source>
</reference>
<keyword evidence="3" id="KW-1185">Reference proteome</keyword>
<keyword evidence="1" id="KW-0732">Signal</keyword>
<accession>A0A918S9F3</accession>
<evidence type="ECO:0000313" key="3">
    <source>
        <dbReference type="Proteomes" id="UP000610456"/>
    </source>
</evidence>
<name>A0A918S9F3_9FLAO</name>
<sequence>MRRLFLISLFLLQGVNLCAQELIWEETIGGENIDWLQHAFENKAGNYVFSGYSHSQISGDKTEHSRGYSDYWIVETNPAGQIIWQKTIGGNYYEIVVKTLELEDDTYLLAGNSYSDISGEKTESSRGDRDLWLVKLNKSGNIVWQHTYGGDGTDELSDIIVTKDGGFIATSESSSTISGDKTAALLGGTDIWVLKLDANGEIEWQQSYGGNQTDITPKIHETNRNSFVIAASSASGVSGSKSEPSRGFGDYWIFEIGADSGIIWQKTIGGNNGDYIRDFVATSDGGYILAGDSGSGISGEKDSAVKSFVDVWLVKVSNTGTIEWQNTYAGANQAEWLENLVPSASGGFLISAMSSSDAGWDKTENSRGDRDYWMLKITDDGQICWDKTLGGNSLDQPLGAFEDSEGNFVVGGWTDSNASGEKTENSMGERDFWITKISQPEIKDPEANIPPPLTACDRSGDGFTEFDLLGLHEEIIGDQENIKVEYFDEDWNTLPSPLLDQFRNTVKNQQTINVRLTNPKIRCVQTDFQILLKVNDCGDDEIDGNIGFPKFFTPNGDGYNDTWKVDITRVTNVEFIYIYDRFGQLLNQLKPDTGWNGESNGRAMPADDYWYRAITAENRSITGHFSLIR</sequence>
<evidence type="ECO:0000313" key="2">
    <source>
        <dbReference type="EMBL" id="GHA27808.1"/>
    </source>
</evidence>
<evidence type="ECO:0008006" key="4">
    <source>
        <dbReference type="Google" id="ProtNLM"/>
    </source>
</evidence>
<dbReference type="InterPro" id="IPR026341">
    <property type="entry name" value="T9SS_type_B"/>
</dbReference>
<dbReference type="EMBL" id="BMXB01000001">
    <property type="protein sequence ID" value="GHA27808.1"/>
    <property type="molecule type" value="Genomic_DNA"/>
</dbReference>
<dbReference type="RefSeq" id="WP_189603259.1">
    <property type="nucleotide sequence ID" value="NZ_BMXB01000001.1"/>
</dbReference>
<dbReference type="PANTHER" id="PTHR42754:SF1">
    <property type="entry name" value="LIPOPROTEIN"/>
    <property type="match status" value="1"/>
</dbReference>
<dbReference type="Proteomes" id="UP000610456">
    <property type="component" value="Unassembled WGS sequence"/>
</dbReference>
<evidence type="ECO:0000256" key="1">
    <source>
        <dbReference type="SAM" id="SignalP"/>
    </source>
</evidence>
<organism evidence="2 3">
    <name type="scientific">Salinimicrobium marinum</name>
    <dbReference type="NCBI Taxonomy" id="680283"/>
    <lineage>
        <taxon>Bacteria</taxon>
        <taxon>Pseudomonadati</taxon>
        <taxon>Bacteroidota</taxon>
        <taxon>Flavobacteriia</taxon>
        <taxon>Flavobacteriales</taxon>
        <taxon>Flavobacteriaceae</taxon>
        <taxon>Salinimicrobium</taxon>
    </lineage>
</organism>
<dbReference type="PANTHER" id="PTHR42754">
    <property type="entry name" value="ENDOGLUCANASE"/>
    <property type="match status" value="1"/>
</dbReference>
<dbReference type="NCBIfam" id="TIGR04131">
    <property type="entry name" value="Bac_Flav_CTERM"/>
    <property type="match status" value="1"/>
</dbReference>
<comment type="caution">
    <text evidence="2">The sequence shown here is derived from an EMBL/GenBank/DDBJ whole genome shotgun (WGS) entry which is preliminary data.</text>
</comment>
<dbReference type="SUPFAM" id="SSF82171">
    <property type="entry name" value="DPP6 N-terminal domain-like"/>
    <property type="match status" value="1"/>
</dbReference>
<proteinExistence type="predicted"/>
<dbReference type="AlphaFoldDB" id="A0A918S9F3"/>
<protein>
    <recommendedName>
        <fullName evidence="4">Gliding motility-associated C-terminal domain-containing protein</fullName>
    </recommendedName>
</protein>
<feature type="chain" id="PRO_5037127955" description="Gliding motility-associated C-terminal domain-containing protein" evidence="1">
    <location>
        <begin position="20"/>
        <end position="629"/>
    </location>
</feature>